<gene>
    <name evidence="4" type="primary">LOC100831179</name>
    <name evidence="3" type="ORF">BRADI_1g05192v3</name>
</gene>
<dbReference type="Gramene" id="PNT73967">
    <property type="protein sequence ID" value="PNT73967"/>
    <property type="gene ID" value="BRADI_1g05192v3"/>
</dbReference>
<dbReference type="PANTHER" id="PTHR31589">
    <property type="entry name" value="PROTEIN, PUTATIVE (DUF239)-RELATED-RELATED"/>
    <property type="match status" value="1"/>
</dbReference>
<name>A0A2K2DI58_BRADI</name>
<organism evidence="3">
    <name type="scientific">Brachypodium distachyon</name>
    <name type="common">Purple false brome</name>
    <name type="synonym">Trachynia distachya</name>
    <dbReference type="NCBI Taxonomy" id="15368"/>
    <lineage>
        <taxon>Eukaryota</taxon>
        <taxon>Viridiplantae</taxon>
        <taxon>Streptophyta</taxon>
        <taxon>Embryophyta</taxon>
        <taxon>Tracheophyta</taxon>
        <taxon>Spermatophyta</taxon>
        <taxon>Magnoliopsida</taxon>
        <taxon>Liliopsida</taxon>
        <taxon>Poales</taxon>
        <taxon>Poaceae</taxon>
        <taxon>BOP clade</taxon>
        <taxon>Pooideae</taxon>
        <taxon>Stipodae</taxon>
        <taxon>Brachypodieae</taxon>
        <taxon>Brachypodium</taxon>
    </lineage>
</organism>
<evidence type="ECO:0000313" key="4">
    <source>
        <dbReference type="EnsemblPlants" id="PNT73967"/>
    </source>
</evidence>
<evidence type="ECO:0000256" key="1">
    <source>
        <dbReference type="SAM" id="SignalP"/>
    </source>
</evidence>
<keyword evidence="1" id="KW-0732">Signal</keyword>
<reference evidence="4" key="3">
    <citation type="submission" date="2018-08" db="UniProtKB">
        <authorList>
            <consortium name="EnsemblPlants"/>
        </authorList>
    </citation>
    <scope>IDENTIFICATION</scope>
    <source>
        <strain evidence="4">cv. Bd21</strain>
    </source>
</reference>
<reference evidence="3 4" key="1">
    <citation type="journal article" date="2010" name="Nature">
        <title>Genome sequencing and analysis of the model grass Brachypodium distachyon.</title>
        <authorList>
            <consortium name="International Brachypodium Initiative"/>
        </authorList>
    </citation>
    <scope>NUCLEOTIDE SEQUENCE [LARGE SCALE GENOMIC DNA]</scope>
    <source>
        <strain evidence="3 4">Bd21</strain>
    </source>
</reference>
<evidence type="ECO:0000313" key="5">
    <source>
        <dbReference type="Proteomes" id="UP000008810"/>
    </source>
</evidence>
<evidence type="ECO:0000259" key="2">
    <source>
        <dbReference type="PROSITE" id="PS52045"/>
    </source>
</evidence>
<feature type="chain" id="PRO_5043158710" description="Neprosin PEP catalytic domain-containing protein" evidence="1">
    <location>
        <begin position="25"/>
        <end position="262"/>
    </location>
</feature>
<reference evidence="3" key="2">
    <citation type="submission" date="2017-06" db="EMBL/GenBank/DDBJ databases">
        <title>WGS assembly of Brachypodium distachyon.</title>
        <authorList>
            <consortium name="The International Brachypodium Initiative"/>
            <person name="Lucas S."/>
            <person name="Harmon-Smith M."/>
            <person name="Lail K."/>
            <person name="Tice H."/>
            <person name="Grimwood J."/>
            <person name="Bruce D."/>
            <person name="Barry K."/>
            <person name="Shu S."/>
            <person name="Lindquist E."/>
            <person name="Wang M."/>
            <person name="Pitluck S."/>
            <person name="Vogel J.P."/>
            <person name="Garvin D.F."/>
            <person name="Mockler T.C."/>
            <person name="Schmutz J."/>
            <person name="Rokhsar D."/>
            <person name="Bevan M.W."/>
        </authorList>
    </citation>
    <scope>NUCLEOTIDE SEQUENCE</scope>
    <source>
        <strain evidence="3">Bd21</strain>
    </source>
</reference>
<dbReference type="Gene3D" id="3.90.1320.10">
    <property type="entry name" value="Outer-capsid protein sigma 3, large lobe"/>
    <property type="match status" value="1"/>
</dbReference>
<feature type="signal peptide" evidence="1">
    <location>
        <begin position="1"/>
        <end position="24"/>
    </location>
</feature>
<dbReference type="PROSITE" id="PS52045">
    <property type="entry name" value="NEPROSIN_PEP_CD"/>
    <property type="match status" value="1"/>
</dbReference>
<dbReference type="InterPro" id="IPR004314">
    <property type="entry name" value="Neprosin"/>
</dbReference>
<dbReference type="AlphaFoldDB" id="A0A2K2DI58"/>
<dbReference type="Pfam" id="PF03080">
    <property type="entry name" value="Neprosin"/>
    <property type="match status" value="1"/>
</dbReference>
<dbReference type="PANTHER" id="PTHR31589:SF170">
    <property type="entry name" value="NEPROSIN DOMAIN-CONTAINING PROTEIN"/>
    <property type="match status" value="1"/>
</dbReference>
<evidence type="ECO:0000313" key="3">
    <source>
        <dbReference type="EMBL" id="PNT73967.1"/>
    </source>
</evidence>
<dbReference type="Proteomes" id="UP000008810">
    <property type="component" value="Chromosome 1"/>
</dbReference>
<dbReference type="EMBL" id="CM000880">
    <property type="protein sequence ID" value="PNT73967.1"/>
    <property type="molecule type" value="Genomic_DNA"/>
</dbReference>
<sequence length="262" mass="29538">MSKLNLGLYILALYVIFIVHKIQGGKLHPTIKKAWYEQVFPSNNDGGINYFATHETAPASYFGLVAIMDVYGHNISDGRILTGIWIHNRQPDPKIDVNAIWVGWQVWPRHYGDSRTHFFTTWTRDSYRTGCYDMACPAFQLASGSKIVPGTPIKHASDVNGKRQKITIKIFREKSTGNWWIHYGFNKAPRTVRYYLAKLFNRLGKVTDIGIGSVVVRNGDAPSPPMGSGFPQSDKAATITDISFITEDGRIRDASTEIRDQK</sequence>
<proteinExistence type="predicted"/>
<accession>A0A2K2DI58</accession>
<feature type="domain" description="Neprosin PEP catalytic" evidence="2">
    <location>
        <begin position="42"/>
        <end position="262"/>
    </location>
</feature>
<keyword evidence="5" id="KW-1185">Reference proteome</keyword>
<dbReference type="InterPro" id="IPR053168">
    <property type="entry name" value="Glutamic_endopeptidase"/>
</dbReference>
<dbReference type="STRING" id="15368.A0A2K2DI58"/>
<dbReference type="OrthoDB" id="609523at2759"/>
<protein>
    <recommendedName>
        <fullName evidence="2">Neprosin PEP catalytic domain-containing protein</fullName>
    </recommendedName>
</protein>
<dbReference type="EnsemblPlants" id="PNT73967">
    <property type="protein sequence ID" value="PNT73967"/>
    <property type="gene ID" value="BRADI_1g05192v3"/>
</dbReference>